<dbReference type="InterPro" id="IPR023155">
    <property type="entry name" value="Cyt_c-552/4"/>
</dbReference>
<organism evidence="2">
    <name type="scientific">hydrothermal vent metagenome</name>
    <dbReference type="NCBI Taxonomy" id="652676"/>
    <lineage>
        <taxon>unclassified sequences</taxon>
        <taxon>metagenomes</taxon>
        <taxon>ecological metagenomes</taxon>
    </lineage>
</organism>
<dbReference type="InterPro" id="IPR036280">
    <property type="entry name" value="Multihaem_cyt_sf"/>
</dbReference>
<name>A0A1W1C7D5_9ZZZZ</name>
<accession>A0A1W1C7D5</accession>
<dbReference type="SUPFAM" id="SSF48695">
    <property type="entry name" value="Multiheme cytochromes"/>
    <property type="match status" value="1"/>
</dbReference>
<dbReference type="EMBL" id="FPHE01000107">
    <property type="protein sequence ID" value="SFV61591.1"/>
    <property type="molecule type" value="Genomic_DNA"/>
</dbReference>
<protein>
    <recommendedName>
        <fullName evidence="1">Cytochrome c-552/4 domain-containing protein</fullName>
    </recommendedName>
</protein>
<dbReference type="Pfam" id="PF13435">
    <property type="entry name" value="Cytochrome_C554"/>
    <property type="match status" value="1"/>
</dbReference>
<evidence type="ECO:0000259" key="1">
    <source>
        <dbReference type="Pfam" id="PF13435"/>
    </source>
</evidence>
<dbReference type="AlphaFoldDB" id="A0A1W1C7D5"/>
<gene>
    <name evidence="2" type="ORF">MNB_SV-12-1575</name>
</gene>
<sequence>MKSFLFFLLLFSSFIQAKDKYMDNHACNECHEKIYEEYQTSAHAKNYFNDELHRKIADKVSTKKYDCAVCHMPMANNLKELVEGNARPDKNNKTHTDGVSCYFCHTIAYVKKAHQYNINTKARQAENFKPTLYGRLINPDDSDKHSSSKNPIYGQKVCMGCHSHKLNENNVTIFRAMGENQDSIKCIECHMPELKGGSEKINKKTRGTHASHKFLGIHDKEFRKTGVDINISTTANSIEVKLTNKMGHPLIVQPSRVKYLEVKILREGKEIWKNYKKEPKEDREAFFEYRFKDKEGKKIIIPAKAYSRETNNLEAKESKTLSYKGFELKKGDRVVATLFVRFAKKDCQSVITLKDEIFKKAYVIKEVILNL</sequence>
<feature type="domain" description="Cytochrome c-552/4" evidence="1">
    <location>
        <begin position="26"/>
        <end position="106"/>
    </location>
</feature>
<evidence type="ECO:0000313" key="2">
    <source>
        <dbReference type="EMBL" id="SFV61591.1"/>
    </source>
</evidence>
<proteinExistence type="predicted"/>
<dbReference type="Gene3D" id="1.10.1130.10">
    <property type="entry name" value="Flavocytochrome C3, Chain A"/>
    <property type="match status" value="1"/>
</dbReference>
<reference evidence="2" key="1">
    <citation type="submission" date="2016-10" db="EMBL/GenBank/DDBJ databases">
        <authorList>
            <person name="de Groot N.N."/>
        </authorList>
    </citation>
    <scope>NUCLEOTIDE SEQUENCE</scope>
</reference>